<protein>
    <submittedName>
        <fullName evidence="1">Uncharacterized protein</fullName>
    </submittedName>
</protein>
<comment type="caution">
    <text evidence="1">The sequence shown here is derived from an EMBL/GenBank/DDBJ whole genome shotgun (WGS) entry which is preliminary data.</text>
</comment>
<name>A0ABC8M626_ERUVS</name>
<keyword evidence="2" id="KW-1185">Reference proteome</keyword>
<dbReference type="Proteomes" id="UP001642260">
    <property type="component" value="Unassembled WGS sequence"/>
</dbReference>
<sequence>MLEDQFFKQLGLATVCMLYEMPDMKIHPKLSISKNKNKNWRTTSLYAKVNEYWDKRHDYVMKAEEVTSIR</sequence>
<organism evidence="1 2">
    <name type="scientific">Eruca vesicaria subsp. sativa</name>
    <name type="common">Garden rocket</name>
    <name type="synonym">Eruca sativa</name>
    <dbReference type="NCBI Taxonomy" id="29727"/>
    <lineage>
        <taxon>Eukaryota</taxon>
        <taxon>Viridiplantae</taxon>
        <taxon>Streptophyta</taxon>
        <taxon>Embryophyta</taxon>
        <taxon>Tracheophyta</taxon>
        <taxon>Spermatophyta</taxon>
        <taxon>Magnoliopsida</taxon>
        <taxon>eudicotyledons</taxon>
        <taxon>Gunneridae</taxon>
        <taxon>Pentapetalae</taxon>
        <taxon>rosids</taxon>
        <taxon>malvids</taxon>
        <taxon>Brassicales</taxon>
        <taxon>Brassicaceae</taxon>
        <taxon>Brassiceae</taxon>
        <taxon>Eruca</taxon>
    </lineage>
</organism>
<dbReference type="EMBL" id="CAKOAT010930708">
    <property type="protein sequence ID" value="CAH8391040.1"/>
    <property type="molecule type" value="Genomic_DNA"/>
</dbReference>
<proteinExistence type="predicted"/>
<evidence type="ECO:0000313" key="1">
    <source>
        <dbReference type="EMBL" id="CAH8391040.1"/>
    </source>
</evidence>
<gene>
    <name evidence="1" type="ORF">ERUC_LOCUS43523</name>
</gene>
<reference evidence="1 2" key="1">
    <citation type="submission" date="2022-03" db="EMBL/GenBank/DDBJ databases">
        <authorList>
            <person name="Macdonald S."/>
            <person name="Ahmed S."/>
            <person name="Newling K."/>
        </authorList>
    </citation>
    <scope>NUCLEOTIDE SEQUENCE [LARGE SCALE GENOMIC DNA]</scope>
</reference>
<dbReference type="AlphaFoldDB" id="A0ABC8M626"/>
<accession>A0ABC8M626</accession>
<evidence type="ECO:0000313" key="2">
    <source>
        <dbReference type="Proteomes" id="UP001642260"/>
    </source>
</evidence>